<dbReference type="Proteomes" id="UP000003656">
    <property type="component" value="Unassembled WGS sequence"/>
</dbReference>
<name>D1NTP9_9BIFI</name>
<dbReference type="SUPFAM" id="SSF58113">
    <property type="entry name" value="Apolipoprotein A-I"/>
    <property type="match status" value="1"/>
</dbReference>
<proteinExistence type="predicted"/>
<feature type="region of interest" description="Disordered" evidence="1">
    <location>
        <begin position="1"/>
        <end position="39"/>
    </location>
</feature>
<dbReference type="AlphaFoldDB" id="D1NTP9"/>
<feature type="compositionally biased region" description="Polar residues" evidence="1">
    <location>
        <begin position="1"/>
        <end position="37"/>
    </location>
</feature>
<organism evidence="2 3">
    <name type="scientific">Bifidobacterium gallicum DSM 20093 = LMG 11596</name>
    <dbReference type="NCBI Taxonomy" id="561180"/>
    <lineage>
        <taxon>Bacteria</taxon>
        <taxon>Bacillati</taxon>
        <taxon>Actinomycetota</taxon>
        <taxon>Actinomycetes</taxon>
        <taxon>Bifidobacteriales</taxon>
        <taxon>Bifidobacteriaceae</taxon>
        <taxon>Bifidobacterium</taxon>
    </lineage>
</organism>
<evidence type="ECO:0000256" key="1">
    <source>
        <dbReference type="SAM" id="MobiDB-lite"/>
    </source>
</evidence>
<dbReference type="EMBL" id="ABXB03000002">
    <property type="protein sequence ID" value="EFA23102.1"/>
    <property type="molecule type" value="Genomic_DNA"/>
</dbReference>
<evidence type="ECO:0000313" key="2">
    <source>
        <dbReference type="EMBL" id="EFA23102.1"/>
    </source>
</evidence>
<evidence type="ECO:0000313" key="3">
    <source>
        <dbReference type="Proteomes" id="UP000003656"/>
    </source>
</evidence>
<gene>
    <name evidence="2" type="ORF">BIFGAL_03214</name>
</gene>
<dbReference type="STRING" id="561180.BIFGAL_03214"/>
<accession>D1NTP9</accession>
<comment type="caution">
    <text evidence="2">The sequence shown here is derived from an EMBL/GenBank/DDBJ whole genome shotgun (WGS) entry which is preliminary data.</text>
</comment>
<protein>
    <submittedName>
        <fullName evidence="2">Uncharacterized protein</fullName>
    </submittedName>
</protein>
<sequence length="115" mass="13076">MWVMNNTSTRKNAPAQTEQDNGSSQKKGPNMGLSSTFEALKNTVGAKVEEMKTNMELNKAAHADEKRHDLQDQAQELREQTAEHLQEAREAVQRKLEKERTAREQKAQAEADRQN</sequence>
<reference evidence="2 3" key="1">
    <citation type="submission" date="2009-11" db="EMBL/GenBank/DDBJ databases">
        <authorList>
            <person name="Weinstock G."/>
            <person name="Sodergren E."/>
            <person name="Clifton S."/>
            <person name="Fulton L."/>
            <person name="Fulton B."/>
            <person name="Courtney L."/>
            <person name="Fronick C."/>
            <person name="Harrison M."/>
            <person name="Strong C."/>
            <person name="Farmer C."/>
            <person name="Delahaunty K."/>
            <person name="Markovic C."/>
            <person name="Hall O."/>
            <person name="Minx P."/>
            <person name="Tomlinson C."/>
            <person name="Mitreva M."/>
            <person name="Nelson J."/>
            <person name="Hou S."/>
            <person name="Wollam A."/>
            <person name="Pepin K.H."/>
            <person name="Johnson M."/>
            <person name="Bhonagiri V."/>
            <person name="Nash W.E."/>
            <person name="Warren W."/>
            <person name="Chinwalla A."/>
            <person name="Mardis E.R."/>
            <person name="Wilson R.K."/>
        </authorList>
    </citation>
    <scope>NUCLEOTIDE SEQUENCE [LARGE SCALE GENOMIC DNA]</scope>
    <source>
        <strain evidence="2 3">DSM 20093</strain>
    </source>
</reference>
<feature type="region of interest" description="Disordered" evidence="1">
    <location>
        <begin position="54"/>
        <end position="115"/>
    </location>
</feature>